<accession>A0A849AIA9</accession>
<dbReference type="Pfam" id="PF05257">
    <property type="entry name" value="CHAP"/>
    <property type="match status" value="1"/>
</dbReference>
<keyword evidence="5" id="KW-1185">Reference proteome</keyword>
<dbReference type="Proteomes" id="UP000557772">
    <property type="component" value="Unassembled WGS sequence"/>
</dbReference>
<organism evidence="4 5">
    <name type="scientific">Flexivirga aerilata</name>
    <dbReference type="NCBI Taxonomy" id="1656889"/>
    <lineage>
        <taxon>Bacteria</taxon>
        <taxon>Bacillati</taxon>
        <taxon>Actinomycetota</taxon>
        <taxon>Actinomycetes</taxon>
        <taxon>Micrococcales</taxon>
        <taxon>Dermacoccaceae</taxon>
        <taxon>Flexivirga</taxon>
    </lineage>
</organism>
<dbReference type="InterPro" id="IPR007921">
    <property type="entry name" value="CHAP_dom"/>
</dbReference>
<feature type="domain" description="Peptidase C51" evidence="3">
    <location>
        <begin position="113"/>
        <end position="245"/>
    </location>
</feature>
<gene>
    <name evidence="4" type="ORF">HJ588_07160</name>
</gene>
<evidence type="ECO:0000313" key="4">
    <source>
        <dbReference type="EMBL" id="NNG39051.1"/>
    </source>
</evidence>
<comment type="caution">
    <text evidence="4">The sequence shown here is derived from an EMBL/GenBank/DDBJ whole genome shotgun (WGS) entry which is preliminary data.</text>
</comment>
<evidence type="ECO:0000259" key="3">
    <source>
        <dbReference type="PROSITE" id="PS50911"/>
    </source>
</evidence>
<evidence type="ECO:0000256" key="2">
    <source>
        <dbReference type="SAM" id="SignalP"/>
    </source>
</evidence>
<name>A0A849AIA9_9MICO</name>
<proteinExistence type="predicted"/>
<protein>
    <submittedName>
        <fullName evidence="4">CHAP domain-containing protein</fullName>
    </submittedName>
</protein>
<evidence type="ECO:0000256" key="1">
    <source>
        <dbReference type="SAM" id="MobiDB-lite"/>
    </source>
</evidence>
<evidence type="ECO:0000313" key="5">
    <source>
        <dbReference type="Proteomes" id="UP000557772"/>
    </source>
</evidence>
<feature type="chain" id="PRO_5038929366" evidence="2">
    <location>
        <begin position="26"/>
        <end position="248"/>
    </location>
</feature>
<keyword evidence="2" id="KW-0732">Signal</keyword>
<dbReference type="AlphaFoldDB" id="A0A849AIA9"/>
<sequence length="248" mass="26457">MLTKTGRRATSLAIAAATLTGALTAAGGTAGADQVTNFPAKVDLNGRLNIGEPADAPGHIENQYLQGTQVPVVCQQFAGADLWDKTADNTWVPDKYLTTGTDGRAPGVPDCNPAPPSAGEEPRDDFNHQTYGFAKDQCTAFAAFRIADRLGIGDFANDWRGQHFGDAGTWDDAARGAGLVVDTQPVVGGIAVNDVHKVGHVAYINKVYDDGSFDVEEYNWNTPLGYGTRSHVNISDAQADFQYVIHFK</sequence>
<dbReference type="EMBL" id="JABENB010000001">
    <property type="protein sequence ID" value="NNG39051.1"/>
    <property type="molecule type" value="Genomic_DNA"/>
</dbReference>
<dbReference type="Gene3D" id="3.90.1720.10">
    <property type="entry name" value="endopeptidase domain like (from Nostoc punctiforme)"/>
    <property type="match status" value="1"/>
</dbReference>
<dbReference type="RefSeq" id="WP_171153465.1">
    <property type="nucleotide sequence ID" value="NZ_JABENB010000001.1"/>
</dbReference>
<feature type="signal peptide" evidence="2">
    <location>
        <begin position="1"/>
        <end position="25"/>
    </location>
</feature>
<dbReference type="SUPFAM" id="SSF54001">
    <property type="entry name" value="Cysteine proteinases"/>
    <property type="match status" value="1"/>
</dbReference>
<dbReference type="PROSITE" id="PS50911">
    <property type="entry name" value="CHAP"/>
    <property type="match status" value="1"/>
</dbReference>
<feature type="region of interest" description="Disordered" evidence="1">
    <location>
        <begin position="98"/>
        <end position="122"/>
    </location>
</feature>
<dbReference type="InterPro" id="IPR038765">
    <property type="entry name" value="Papain-like_cys_pep_sf"/>
</dbReference>
<reference evidence="4 5" key="1">
    <citation type="submission" date="2020-05" db="EMBL/GenBank/DDBJ databases">
        <title>Flexivirga sp. ID2601S isolated from air conditioner.</title>
        <authorList>
            <person name="Kim D.H."/>
        </authorList>
    </citation>
    <scope>NUCLEOTIDE SEQUENCE [LARGE SCALE GENOMIC DNA]</scope>
    <source>
        <strain evidence="4 5">ID2601S</strain>
    </source>
</reference>